<protein>
    <submittedName>
        <fullName evidence="2">Helix-turn-helix transcriptional regulator</fullName>
    </submittedName>
</protein>
<reference evidence="2 3" key="1">
    <citation type="submission" date="2024-05" db="EMBL/GenBank/DDBJ databases">
        <title>Neorhizobium sp. Rsf11, a plant growth promoting and heavy metal resistant PAH-degrader.</title>
        <authorList>
            <person name="Golubev S.N."/>
            <person name="Muratova A.Y."/>
            <person name="Markelova M.I."/>
        </authorList>
    </citation>
    <scope>NUCLEOTIDE SEQUENCE [LARGE SCALE GENOMIC DNA]</scope>
    <source>
        <strain evidence="2 3">Rsf11</strain>
    </source>
</reference>
<dbReference type="InterPro" id="IPR001387">
    <property type="entry name" value="Cro/C1-type_HTH"/>
</dbReference>
<dbReference type="Pfam" id="PF01381">
    <property type="entry name" value="HTH_3"/>
    <property type="match status" value="1"/>
</dbReference>
<dbReference type="CDD" id="cd00093">
    <property type="entry name" value="HTH_XRE"/>
    <property type="match status" value="1"/>
</dbReference>
<name>A0ABV0M131_9HYPH</name>
<evidence type="ECO:0000313" key="2">
    <source>
        <dbReference type="EMBL" id="MEQ1405568.1"/>
    </source>
</evidence>
<dbReference type="InterPro" id="IPR010982">
    <property type="entry name" value="Lambda_DNA-bd_dom_sf"/>
</dbReference>
<dbReference type="SUPFAM" id="SSF47413">
    <property type="entry name" value="lambda repressor-like DNA-binding domains"/>
    <property type="match status" value="1"/>
</dbReference>
<feature type="domain" description="HTH cro/C1-type" evidence="1">
    <location>
        <begin position="33"/>
        <end position="87"/>
    </location>
</feature>
<dbReference type="EMBL" id="JBEAAL010000006">
    <property type="protein sequence ID" value="MEQ1405568.1"/>
    <property type="molecule type" value="Genomic_DNA"/>
</dbReference>
<dbReference type="Proteomes" id="UP001496627">
    <property type="component" value="Unassembled WGS sequence"/>
</dbReference>
<dbReference type="RefSeq" id="WP_052182998.1">
    <property type="nucleotide sequence ID" value="NZ_JBEAAL010000006.1"/>
</dbReference>
<sequence length="152" mass="16617">MTYAVARRAQCPSTGLPAEVGERTVDQLIGQQIRLRRTHLGMTQGALAERLGMSFQQVQKYETGANRVTSSTLYEISLILEVPVEFFFSALPNAAGEGSHMSPEWAARLAYISTVEGQHLIDAFQDLPMPVRASILGMVRTLARIAPTASEP</sequence>
<proteinExistence type="predicted"/>
<keyword evidence="3" id="KW-1185">Reference proteome</keyword>
<evidence type="ECO:0000313" key="3">
    <source>
        <dbReference type="Proteomes" id="UP001496627"/>
    </source>
</evidence>
<accession>A0ABV0M131</accession>
<organism evidence="2 3">
    <name type="scientific">Neorhizobium phenanthreniclasticum</name>
    <dbReference type="NCBI Taxonomy" id="3157917"/>
    <lineage>
        <taxon>Bacteria</taxon>
        <taxon>Pseudomonadati</taxon>
        <taxon>Pseudomonadota</taxon>
        <taxon>Alphaproteobacteria</taxon>
        <taxon>Hyphomicrobiales</taxon>
        <taxon>Rhizobiaceae</taxon>
        <taxon>Rhizobium/Agrobacterium group</taxon>
        <taxon>Neorhizobium</taxon>
    </lineage>
</organism>
<dbReference type="PROSITE" id="PS50943">
    <property type="entry name" value="HTH_CROC1"/>
    <property type="match status" value="1"/>
</dbReference>
<evidence type="ECO:0000259" key="1">
    <source>
        <dbReference type="PROSITE" id="PS50943"/>
    </source>
</evidence>
<dbReference type="SMART" id="SM00530">
    <property type="entry name" value="HTH_XRE"/>
    <property type="match status" value="1"/>
</dbReference>
<comment type="caution">
    <text evidence="2">The sequence shown here is derived from an EMBL/GenBank/DDBJ whole genome shotgun (WGS) entry which is preliminary data.</text>
</comment>
<gene>
    <name evidence="2" type="ORF">ABK249_11550</name>
</gene>
<dbReference type="Gene3D" id="1.10.260.40">
    <property type="entry name" value="lambda repressor-like DNA-binding domains"/>
    <property type="match status" value="1"/>
</dbReference>